<dbReference type="OrthoDB" id="4278078at2"/>
<accession>A0A3G2JLJ5</accession>
<dbReference type="AlphaFoldDB" id="A0A3G2JLJ5"/>
<evidence type="ECO:0000256" key="1">
    <source>
        <dbReference type="SAM" id="Coils"/>
    </source>
</evidence>
<organism evidence="2 3">
    <name type="scientific">Streptomyces dangxiongensis</name>
    <dbReference type="NCBI Taxonomy" id="1442032"/>
    <lineage>
        <taxon>Bacteria</taxon>
        <taxon>Bacillati</taxon>
        <taxon>Actinomycetota</taxon>
        <taxon>Actinomycetes</taxon>
        <taxon>Kitasatosporales</taxon>
        <taxon>Streptomycetaceae</taxon>
        <taxon>Streptomyces</taxon>
    </lineage>
</organism>
<dbReference type="RefSeq" id="WP_121790640.1">
    <property type="nucleotide sequence ID" value="NZ_CP033073.1"/>
</dbReference>
<protein>
    <recommendedName>
        <fullName evidence="4">WXG100 family type VII secretion target</fullName>
    </recommendedName>
</protein>
<sequence>MAETYEVDWQAFNETLTQLSTVQSEINELNQQFASGNTKALTGWISDVKELFDQHKVNWNQTVAEMQDQAAKAQQAAAQCREEYLQAHNYGVKTWGG</sequence>
<dbReference type="KEGG" id="sdd:D9753_34870"/>
<gene>
    <name evidence="2" type="ORF">D9753_34870</name>
</gene>
<dbReference type="Gene3D" id="1.10.287.1060">
    <property type="entry name" value="ESAT-6-like"/>
    <property type="match status" value="1"/>
</dbReference>
<name>A0A3G2JLJ5_9ACTN</name>
<evidence type="ECO:0008006" key="4">
    <source>
        <dbReference type="Google" id="ProtNLM"/>
    </source>
</evidence>
<keyword evidence="3" id="KW-1185">Reference proteome</keyword>
<dbReference type="EMBL" id="CP033073">
    <property type="protein sequence ID" value="AYN43214.1"/>
    <property type="molecule type" value="Genomic_DNA"/>
</dbReference>
<evidence type="ECO:0000313" key="2">
    <source>
        <dbReference type="EMBL" id="AYN43214.1"/>
    </source>
</evidence>
<proteinExistence type="predicted"/>
<dbReference type="Proteomes" id="UP000268329">
    <property type="component" value="Chromosome"/>
</dbReference>
<reference evidence="2 3" key="1">
    <citation type="submission" date="2018-10" db="EMBL/GenBank/DDBJ databases">
        <title>The genome of Streptomyces dangxiongensis Z022.</title>
        <authorList>
            <person name="Zhang B."/>
        </authorList>
    </citation>
    <scope>NUCLEOTIDE SEQUENCE [LARGE SCALE GENOMIC DNA]</scope>
    <source>
        <strain evidence="2 3">Z022</strain>
    </source>
</reference>
<keyword evidence="1" id="KW-0175">Coiled coil</keyword>
<evidence type="ECO:0000313" key="3">
    <source>
        <dbReference type="Proteomes" id="UP000268329"/>
    </source>
</evidence>
<feature type="coiled-coil region" evidence="1">
    <location>
        <begin position="56"/>
        <end position="83"/>
    </location>
</feature>